<evidence type="ECO:0008006" key="3">
    <source>
        <dbReference type="Google" id="ProtNLM"/>
    </source>
</evidence>
<organism evidence="1 2">
    <name type="scientific">Candidatus Wolfebacteria bacterium RIFOXYD1_FULL_48_65</name>
    <dbReference type="NCBI Taxonomy" id="1802561"/>
    <lineage>
        <taxon>Bacteria</taxon>
        <taxon>Candidatus Wolfeibacteriota</taxon>
    </lineage>
</organism>
<protein>
    <recommendedName>
        <fullName evidence="3">DUF2268 domain-containing protein</fullName>
    </recommendedName>
</protein>
<dbReference type="AlphaFoldDB" id="A0A1F8E4Q0"/>
<dbReference type="EMBL" id="MGIV01000010">
    <property type="protein sequence ID" value="OGM94975.1"/>
    <property type="molecule type" value="Genomic_DNA"/>
</dbReference>
<proteinExistence type="predicted"/>
<gene>
    <name evidence="1" type="ORF">A2610_02275</name>
</gene>
<name>A0A1F8E4Q0_9BACT</name>
<dbReference type="Proteomes" id="UP000179057">
    <property type="component" value="Unassembled WGS sequence"/>
</dbReference>
<comment type="caution">
    <text evidence="1">The sequence shown here is derived from an EMBL/GenBank/DDBJ whole genome shotgun (WGS) entry which is preliminary data.</text>
</comment>
<evidence type="ECO:0000313" key="1">
    <source>
        <dbReference type="EMBL" id="OGM94975.1"/>
    </source>
</evidence>
<sequence length="284" mass="32892">MNLSIIISRFSNFLFFVQKNGNFLAAYPSNNPLDLSFYEKNERAIWRQIELSTDKHTAKKIKEAITPLKGEFFSHWNAISGHLLLWKRYFQNNRHLLQQALSETSALCGVKHFAISNIPIYLISDPASDDNEINAWFSWTPKQSFLVVEIPHNLTPPNHLFPVSVLIHEFFHLLIRRNKILFSTIATLAQKDSSLITKIAGGIPNRIFLEELLVSSFIPEGYLSKQYFDTKIPSIKPRPKTLLQWRKFIASNMYQMARTYINSHLAIDKRYLNTIIKIIKQSAV</sequence>
<reference evidence="1 2" key="1">
    <citation type="journal article" date="2016" name="Nat. Commun.">
        <title>Thousands of microbial genomes shed light on interconnected biogeochemical processes in an aquifer system.</title>
        <authorList>
            <person name="Anantharaman K."/>
            <person name="Brown C.T."/>
            <person name="Hug L.A."/>
            <person name="Sharon I."/>
            <person name="Castelle C.J."/>
            <person name="Probst A.J."/>
            <person name="Thomas B.C."/>
            <person name="Singh A."/>
            <person name="Wilkins M.J."/>
            <person name="Karaoz U."/>
            <person name="Brodie E.L."/>
            <person name="Williams K.H."/>
            <person name="Hubbard S.S."/>
            <person name="Banfield J.F."/>
        </authorList>
    </citation>
    <scope>NUCLEOTIDE SEQUENCE [LARGE SCALE GENOMIC DNA]</scope>
</reference>
<accession>A0A1F8E4Q0</accession>
<evidence type="ECO:0000313" key="2">
    <source>
        <dbReference type="Proteomes" id="UP000179057"/>
    </source>
</evidence>